<sequence>MDQPAMPPNCLEPRLDCLAISFLGQAKELLVRRGFAMDHAARASALLLFYGYWGAFAWYTVGMARRGTTFSRNDIIDRATQSILHLIDLVERHVLVGEGPSESQLRAAWLLPYLTVAYYLTTWQLPDPEKPSTLFAMVLVTPWAVLAWWSHAAHRRAYEEHMRREALDRGDSEAVAFWELKWWQRFDYLESLEQNL</sequence>
<dbReference type="EMBL" id="WIGM01000779">
    <property type="protein sequence ID" value="KAF6812679.1"/>
    <property type="molecule type" value="Genomic_DNA"/>
</dbReference>
<organism evidence="2 3">
    <name type="scientific">Colletotrichum musicola</name>
    <dbReference type="NCBI Taxonomy" id="2175873"/>
    <lineage>
        <taxon>Eukaryota</taxon>
        <taxon>Fungi</taxon>
        <taxon>Dikarya</taxon>
        <taxon>Ascomycota</taxon>
        <taxon>Pezizomycotina</taxon>
        <taxon>Sordariomycetes</taxon>
        <taxon>Hypocreomycetidae</taxon>
        <taxon>Glomerellales</taxon>
        <taxon>Glomerellaceae</taxon>
        <taxon>Colletotrichum</taxon>
        <taxon>Colletotrichum orchidearum species complex</taxon>
    </lineage>
</organism>
<comment type="caution">
    <text evidence="2">The sequence shown here is derived from an EMBL/GenBank/DDBJ whole genome shotgun (WGS) entry which is preliminary data.</text>
</comment>
<feature type="transmembrane region" description="Helical" evidence="1">
    <location>
        <begin position="132"/>
        <end position="154"/>
    </location>
</feature>
<keyword evidence="1" id="KW-0812">Transmembrane</keyword>
<gene>
    <name evidence="2" type="ORF">CMUS01_12996</name>
</gene>
<keyword evidence="3" id="KW-1185">Reference proteome</keyword>
<dbReference type="AlphaFoldDB" id="A0A8H6JGE5"/>
<evidence type="ECO:0000313" key="2">
    <source>
        <dbReference type="EMBL" id="KAF6812679.1"/>
    </source>
</evidence>
<proteinExistence type="predicted"/>
<name>A0A8H6JGE5_9PEZI</name>
<dbReference type="Proteomes" id="UP000639643">
    <property type="component" value="Unassembled WGS sequence"/>
</dbReference>
<protein>
    <submittedName>
        <fullName evidence="2">Uncharacterized protein</fullName>
    </submittedName>
</protein>
<keyword evidence="1" id="KW-0472">Membrane</keyword>
<keyword evidence="1" id="KW-1133">Transmembrane helix</keyword>
<reference evidence="2" key="1">
    <citation type="journal article" date="2020" name="Phytopathology">
        <title>Genome Sequence Resources of Colletotrichum truncatum, C. plurivorum, C. musicola, and C. sojae: Four Species Pathogenic to Soybean (Glycine max).</title>
        <authorList>
            <person name="Rogerio F."/>
            <person name="Boufleur T.R."/>
            <person name="Ciampi-Guillardi M."/>
            <person name="Sukno S.A."/>
            <person name="Thon M.R."/>
            <person name="Massola Junior N.S."/>
            <person name="Baroncelli R."/>
        </authorList>
    </citation>
    <scope>NUCLEOTIDE SEQUENCE</scope>
    <source>
        <strain evidence="2">LFN0074</strain>
    </source>
</reference>
<feature type="transmembrane region" description="Helical" evidence="1">
    <location>
        <begin position="107"/>
        <end position="126"/>
    </location>
</feature>
<feature type="transmembrane region" description="Helical" evidence="1">
    <location>
        <begin position="40"/>
        <end position="61"/>
    </location>
</feature>
<accession>A0A8H6JGE5</accession>
<evidence type="ECO:0000313" key="3">
    <source>
        <dbReference type="Proteomes" id="UP000639643"/>
    </source>
</evidence>
<evidence type="ECO:0000256" key="1">
    <source>
        <dbReference type="SAM" id="Phobius"/>
    </source>
</evidence>